<dbReference type="Proteomes" id="UP000006546">
    <property type="component" value="Chromosome"/>
</dbReference>
<feature type="transmembrane region" description="Helical" evidence="10">
    <location>
        <begin position="385"/>
        <end position="405"/>
    </location>
</feature>
<evidence type="ECO:0000256" key="10">
    <source>
        <dbReference type="SAM" id="Phobius"/>
    </source>
</evidence>
<feature type="transmembrane region" description="Helical" evidence="10">
    <location>
        <begin position="59"/>
        <end position="82"/>
    </location>
</feature>
<dbReference type="HOGENOM" id="CLU_012893_5_0_12"/>
<dbReference type="GO" id="GO:0042910">
    <property type="term" value="F:xenobiotic transmembrane transporter activity"/>
    <property type="evidence" value="ECO:0007669"/>
    <property type="project" value="InterPro"/>
</dbReference>
<evidence type="ECO:0000256" key="7">
    <source>
        <dbReference type="ARBA" id="ARBA00023065"/>
    </source>
</evidence>
<feature type="transmembrane region" description="Helical" evidence="10">
    <location>
        <begin position="196"/>
        <end position="217"/>
    </location>
</feature>
<feature type="transmembrane region" description="Helical" evidence="10">
    <location>
        <begin position="238"/>
        <end position="263"/>
    </location>
</feature>
<sequence length="445" mass="47919">MKSNGITAGSIRKQLLLLFFPIMLGTFFQQLYNTVDAVIVGRFLGKEALAAVGGGTGTIINLLVGFFVGLSSGATVVISQFYGANAERDVERAVHTAIALSVAGGVVIMAAGIAVSPTLLRLMGTPEDILAPAVVYISIFFTGMVPSLVYNMGSGILRAVGDTRRPLYFLIAGCAANIVLDMLFITVLHLGVAGAALATVLSQVVSMVLVMACLMKTNETYKVSLKKIGFSSAMLKSMVRIGLPAGLQSVMYAVSNIIIQANINVFGTNTIAAFTAYGKIDSMFWMIINAFGVAITVFAGQNFGAKKYDRLHQGTKQCLFMAAGTTVFISAFFMLTAKYLYLLFTPDPDVVSAGLEMLYFLVPTYITYTSIEILSGAIRGTGDSFIPMVMTGAGICLLRILWLVGVVPFRREITTVLASYPVTWVVTSILFILHYKYGKWRKRMA</sequence>
<dbReference type="InterPro" id="IPR048279">
    <property type="entry name" value="MdtK-like"/>
</dbReference>
<evidence type="ECO:0000256" key="8">
    <source>
        <dbReference type="ARBA" id="ARBA00023136"/>
    </source>
</evidence>
<feature type="transmembrane region" description="Helical" evidence="10">
    <location>
        <begin position="283"/>
        <end position="305"/>
    </location>
</feature>
<keyword evidence="8 10" id="KW-0472">Membrane</keyword>
<protein>
    <recommendedName>
        <fullName evidence="9">Multidrug-efflux transporter</fullName>
    </recommendedName>
</protein>
<dbReference type="GO" id="GO:0006811">
    <property type="term" value="P:monoatomic ion transport"/>
    <property type="evidence" value="ECO:0007669"/>
    <property type="project" value="UniProtKB-KW"/>
</dbReference>
<dbReference type="GO" id="GO:0015297">
    <property type="term" value="F:antiporter activity"/>
    <property type="evidence" value="ECO:0007669"/>
    <property type="project" value="UniProtKB-KW"/>
</dbReference>
<dbReference type="eggNOG" id="COG0534">
    <property type="taxonomic scope" value="Bacteria"/>
</dbReference>
<dbReference type="EMBL" id="CP002696">
    <property type="protein sequence ID" value="AEE17316.1"/>
    <property type="molecule type" value="Genomic_DNA"/>
</dbReference>
<evidence type="ECO:0000313" key="12">
    <source>
        <dbReference type="Proteomes" id="UP000006546"/>
    </source>
</evidence>
<dbReference type="PANTHER" id="PTHR43298:SF2">
    <property type="entry name" value="FMN_FAD EXPORTER YEEO-RELATED"/>
    <property type="match status" value="1"/>
</dbReference>
<feature type="transmembrane region" description="Helical" evidence="10">
    <location>
        <begin position="317"/>
        <end position="337"/>
    </location>
</feature>
<evidence type="ECO:0000256" key="9">
    <source>
        <dbReference type="ARBA" id="ARBA00031636"/>
    </source>
</evidence>
<dbReference type="PIRSF" id="PIRSF006603">
    <property type="entry name" value="DinF"/>
    <property type="match status" value="1"/>
</dbReference>
<evidence type="ECO:0000256" key="5">
    <source>
        <dbReference type="ARBA" id="ARBA00022692"/>
    </source>
</evidence>
<dbReference type="GO" id="GO:0005886">
    <property type="term" value="C:plasma membrane"/>
    <property type="evidence" value="ECO:0007669"/>
    <property type="project" value="UniProtKB-SubCell"/>
</dbReference>
<keyword evidence="2" id="KW-0813">Transport</keyword>
<evidence type="ECO:0000313" key="11">
    <source>
        <dbReference type="EMBL" id="AEE17316.1"/>
    </source>
</evidence>
<feature type="transmembrane region" description="Helical" evidence="10">
    <location>
        <begin position="15"/>
        <end position="32"/>
    </location>
</feature>
<dbReference type="KEGG" id="tbe:Trebr_1897"/>
<keyword evidence="4" id="KW-1003">Cell membrane</keyword>
<keyword evidence="12" id="KW-1185">Reference proteome</keyword>
<keyword evidence="5 10" id="KW-0812">Transmembrane</keyword>
<gene>
    <name evidence="11" type="ordered locus">Trebr_1897</name>
</gene>
<comment type="subcellular location">
    <subcellularLocation>
        <location evidence="1">Cell membrane</location>
        <topology evidence="1">Multi-pass membrane protein</topology>
    </subcellularLocation>
</comment>
<accession>F4LJ07</accession>
<evidence type="ECO:0000256" key="4">
    <source>
        <dbReference type="ARBA" id="ARBA00022475"/>
    </source>
</evidence>
<feature type="transmembrane region" description="Helical" evidence="10">
    <location>
        <begin position="167"/>
        <end position="190"/>
    </location>
</feature>
<feature type="transmembrane region" description="Helical" evidence="10">
    <location>
        <begin position="94"/>
        <end position="115"/>
    </location>
</feature>
<keyword evidence="6 10" id="KW-1133">Transmembrane helix</keyword>
<dbReference type="InterPro" id="IPR050222">
    <property type="entry name" value="MATE_MdtK"/>
</dbReference>
<evidence type="ECO:0000256" key="1">
    <source>
        <dbReference type="ARBA" id="ARBA00004651"/>
    </source>
</evidence>
<proteinExistence type="predicted"/>
<feature type="transmembrane region" description="Helical" evidence="10">
    <location>
        <begin position="417"/>
        <end position="435"/>
    </location>
</feature>
<feature type="transmembrane region" description="Helical" evidence="10">
    <location>
        <begin position="357"/>
        <end position="378"/>
    </location>
</feature>
<dbReference type="InterPro" id="IPR002528">
    <property type="entry name" value="MATE_fam"/>
</dbReference>
<feature type="transmembrane region" description="Helical" evidence="10">
    <location>
        <begin position="135"/>
        <end position="160"/>
    </location>
</feature>
<dbReference type="Pfam" id="PF01554">
    <property type="entry name" value="MatE"/>
    <property type="match status" value="2"/>
</dbReference>
<evidence type="ECO:0000256" key="3">
    <source>
        <dbReference type="ARBA" id="ARBA00022449"/>
    </source>
</evidence>
<dbReference type="AlphaFoldDB" id="F4LJ07"/>
<dbReference type="STRING" id="906968.Trebr_1897"/>
<dbReference type="RefSeq" id="WP_013759020.1">
    <property type="nucleotide sequence ID" value="NC_015500.1"/>
</dbReference>
<dbReference type="OrthoDB" id="9806302at2"/>
<dbReference type="CDD" id="cd13138">
    <property type="entry name" value="MATE_yoeA_like"/>
    <property type="match status" value="1"/>
</dbReference>
<keyword evidence="7" id="KW-0406">Ion transport</keyword>
<name>F4LJ07_TREBD</name>
<organism evidence="11 12">
    <name type="scientific">Treponema brennaborense (strain DSM 12168 / CIP 105900 / DD5/3)</name>
    <dbReference type="NCBI Taxonomy" id="906968"/>
    <lineage>
        <taxon>Bacteria</taxon>
        <taxon>Pseudomonadati</taxon>
        <taxon>Spirochaetota</taxon>
        <taxon>Spirochaetia</taxon>
        <taxon>Spirochaetales</taxon>
        <taxon>Treponemataceae</taxon>
        <taxon>Treponema</taxon>
    </lineage>
</organism>
<evidence type="ECO:0000256" key="6">
    <source>
        <dbReference type="ARBA" id="ARBA00022989"/>
    </source>
</evidence>
<dbReference type="NCBIfam" id="TIGR00797">
    <property type="entry name" value="matE"/>
    <property type="match status" value="1"/>
</dbReference>
<dbReference type="PANTHER" id="PTHR43298">
    <property type="entry name" value="MULTIDRUG RESISTANCE PROTEIN NORM-RELATED"/>
    <property type="match status" value="1"/>
</dbReference>
<reference evidence="12" key="1">
    <citation type="submission" date="2011-04" db="EMBL/GenBank/DDBJ databases">
        <title>The complete genome of Treponema brennaborense DSM 12168.</title>
        <authorList>
            <person name="Lucas S."/>
            <person name="Han J."/>
            <person name="Lapidus A."/>
            <person name="Bruce D."/>
            <person name="Goodwin L."/>
            <person name="Pitluck S."/>
            <person name="Peters L."/>
            <person name="Kyrpides N."/>
            <person name="Mavromatis K."/>
            <person name="Ivanova N."/>
            <person name="Mikhailova N."/>
            <person name="Pagani I."/>
            <person name="Teshima H."/>
            <person name="Detter J.C."/>
            <person name="Tapia R."/>
            <person name="Han C."/>
            <person name="Land M."/>
            <person name="Hauser L."/>
            <person name="Markowitz V."/>
            <person name="Cheng J.-F."/>
            <person name="Hugenholtz P."/>
            <person name="Woyke T."/>
            <person name="Wu D."/>
            <person name="Gronow S."/>
            <person name="Wellnitz S."/>
            <person name="Brambilla E."/>
            <person name="Klenk H.-P."/>
            <person name="Eisen J.A."/>
        </authorList>
    </citation>
    <scope>NUCLEOTIDE SEQUENCE [LARGE SCALE GENOMIC DNA]</scope>
    <source>
        <strain evidence="12">DSM 12168 / CIP 105900 / DD5/3</strain>
    </source>
</reference>
<keyword evidence="3" id="KW-0050">Antiport</keyword>
<evidence type="ECO:0000256" key="2">
    <source>
        <dbReference type="ARBA" id="ARBA00022448"/>
    </source>
</evidence>